<evidence type="ECO:0000313" key="2">
    <source>
        <dbReference type="Proteomes" id="UP000499080"/>
    </source>
</evidence>
<gene>
    <name evidence="1" type="ORF">AVEN_253919_1</name>
</gene>
<evidence type="ECO:0000313" key="1">
    <source>
        <dbReference type="EMBL" id="GBM29399.1"/>
    </source>
</evidence>
<proteinExistence type="predicted"/>
<evidence type="ECO:0008006" key="3">
    <source>
        <dbReference type="Google" id="ProtNLM"/>
    </source>
</evidence>
<organism evidence="1 2">
    <name type="scientific">Araneus ventricosus</name>
    <name type="common">Orbweaver spider</name>
    <name type="synonym">Epeira ventricosa</name>
    <dbReference type="NCBI Taxonomy" id="182803"/>
    <lineage>
        <taxon>Eukaryota</taxon>
        <taxon>Metazoa</taxon>
        <taxon>Ecdysozoa</taxon>
        <taxon>Arthropoda</taxon>
        <taxon>Chelicerata</taxon>
        <taxon>Arachnida</taxon>
        <taxon>Araneae</taxon>
        <taxon>Araneomorphae</taxon>
        <taxon>Entelegynae</taxon>
        <taxon>Araneoidea</taxon>
        <taxon>Araneidae</taxon>
        <taxon>Araneus</taxon>
    </lineage>
</organism>
<dbReference type="Proteomes" id="UP000499080">
    <property type="component" value="Unassembled WGS sequence"/>
</dbReference>
<name>A0A4Y2EM45_ARAVE</name>
<comment type="caution">
    <text evidence="1">The sequence shown here is derived from an EMBL/GenBank/DDBJ whole genome shotgun (WGS) entry which is preliminary data.</text>
</comment>
<protein>
    <recommendedName>
        <fullName evidence="3">Tc1-like transposase DDE domain-containing protein</fullName>
    </recommendedName>
</protein>
<dbReference type="GO" id="GO:0003676">
    <property type="term" value="F:nucleic acid binding"/>
    <property type="evidence" value="ECO:0007669"/>
    <property type="project" value="InterPro"/>
</dbReference>
<dbReference type="InterPro" id="IPR036397">
    <property type="entry name" value="RNaseH_sf"/>
</dbReference>
<accession>A0A4Y2EM45</accession>
<sequence length="150" mass="16961">MSLTRRRRQYQQLTDQLGNCNLDGAAILKINTKHFGGPADFVLKGFDCITEGVFQQDNTRFPTAAVTQRAPHSVDMSWPARSPDLSPIEHVWDIIRRQVQRHPQPAGTVADLSEQVQQAWTSVSQNDIRHDTMSQIVATTTIIRISLFHI</sequence>
<keyword evidence="2" id="KW-1185">Reference proteome</keyword>
<dbReference type="Gene3D" id="3.30.420.10">
    <property type="entry name" value="Ribonuclease H-like superfamily/Ribonuclease H"/>
    <property type="match status" value="1"/>
</dbReference>
<dbReference type="AlphaFoldDB" id="A0A4Y2EM45"/>
<reference evidence="1 2" key="1">
    <citation type="journal article" date="2019" name="Sci. Rep.">
        <title>Orb-weaving spider Araneus ventricosus genome elucidates the spidroin gene catalogue.</title>
        <authorList>
            <person name="Kono N."/>
            <person name="Nakamura H."/>
            <person name="Ohtoshi R."/>
            <person name="Moran D.A.P."/>
            <person name="Shinohara A."/>
            <person name="Yoshida Y."/>
            <person name="Fujiwara M."/>
            <person name="Mori M."/>
            <person name="Tomita M."/>
            <person name="Arakawa K."/>
        </authorList>
    </citation>
    <scope>NUCLEOTIDE SEQUENCE [LARGE SCALE GENOMIC DNA]</scope>
</reference>
<dbReference type="EMBL" id="BGPR01000635">
    <property type="protein sequence ID" value="GBM29399.1"/>
    <property type="molecule type" value="Genomic_DNA"/>
</dbReference>